<gene>
    <name evidence="4" type="ORF">GRJ2_001948500</name>
</gene>
<dbReference type="FunFam" id="3.40.30.10:FF:000065">
    <property type="entry name" value="SH3 domain-binding glutamic acid-rich-like protein"/>
    <property type="match status" value="1"/>
</dbReference>
<dbReference type="EMBL" id="BAAFJT010000012">
    <property type="protein sequence ID" value="GAB0194832.1"/>
    <property type="molecule type" value="Genomic_DNA"/>
</dbReference>
<comment type="similarity">
    <text evidence="1">Belongs to the SH3BGR family.</text>
</comment>
<dbReference type="InterPro" id="IPR006993">
    <property type="entry name" value="Glut_rich_SH3-bd"/>
</dbReference>
<dbReference type="AlphaFoldDB" id="A0ABC9XDQ7"/>
<keyword evidence="5" id="KW-1185">Reference proteome</keyword>
<evidence type="ECO:0000313" key="4">
    <source>
        <dbReference type="EMBL" id="GAB0194832.1"/>
    </source>
</evidence>
<evidence type="ECO:0000313" key="5">
    <source>
        <dbReference type="Proteomes" id="UP001623348"/>
    </source>
</evidence>
<dbReference type="Pfam" id="PF15133">
    <property type="entry name" value="TASL"/>
    <property type="match status" value="1"/>
</dbReference>
<feature type="region of interest" description="Disordered" evidence="3">
    <location>
        <begin position="257"/>
        <end position="279"/>
    </location>
</feature>
<dbReference type="CDD" id="cd03030">
    <property type="entry name" value="GRX_SH3BGR"/>
    <property type="match status" value="1"/>
</dbReference>
<evidence type="ECO:0000256" key="1">
    <source>
        <dbReference type="ARBA" id="ARBA00007764"/>
    </source>
</evidence>
<reference evidence="4 5" key="1">
    <citation type="submission" date="2024-06" db="EMBL/GenBank/DDBJ databases">
        <title>The draft genome of Grus japonensis, version 3.</title>
        <authorList>
            <person name="Nabeshima K."/>
            <person name="Suzuki S."/>
            <person name="Onuma M."/>
        </authorList>
    </citation>
    <scope>NUCLEOTIDE SEQUENCE [LARGE SCALE GENOMIC DNA]</scope>
    <source>
        <strain evidence="4 5">451A</strain>
    </source>
</reference>
<keyword evidence="2" id="KW-0729">SH3-binding</keyword>
<dbReference type="SUPFAM" id="SSF52833">
    <property type="entry name" value="Thioredoxin-like"/>
    <property type="match status" value="1"/>
</dbReference>
<dbReference type="GO" id="GO:0017124">
    <property type="term" value="F:SH3 domain binding"/>
    <property type="evidence" value="ECO:0007669"/>
    <property type="project" value="UniProtKB-KW"/>
</dbReference>
<comment type="caution">
    <text evidence="4">The sequence shown here is derived from an EMBL/GenBank/DDBJ whole genome shotgun (WGS) entry which is preliminary data.</text>
</comment>
<dbReference type="InterPro" id="IPR036249">
    <property type="entry name" value="Thioredoxin-like_sf"/>
</dbReference>
<name>A0ABC9XDQ7_GRUJA</name>
<dbReference type="InterPro" id="IPR027869">
    <property type="entry name" value="TASL"/>
</dbReference>
<sequence length="502" mass="56522">MVIKVYIASSSGSTAIKKQQQDVLGFLEANKIEFEEKDIAANEENRKWMRENVPEDSRPASGNPLPPRLFNDSRYLGDYEAFFEARENNAVYAFLGLTAPPGSKEAEALAKQQATLASQILQNPGQQLARITSSVEELRIKTTWNLNHEVPARFDCLRDWGSRQKTLQAVYGLDLVLGEWCDLVHELGFSLSEERVCKNPFSCSSSSRRVLGYVIIRLSYPTRIGPHGTLIRLKDKEGIWRQKLVDNPKIKGFADGHEKQDEISAKSSKVEHRSSPQWRSVKELPAKDQKMLAEGTVSLALRIPKREQTTKEMDLYRSWSCNSIYQNYPDLHIGGDRVGDHTCDSGCVLDHVCDELPDGPVLLSIDIPLGQSPLCEHPEKPGMKSLSGDEAGERSIMLCEEPLSNSMLNKYMETKVAELYKQFFEENLTRCGSVRNFLTCSLMRSNLNQLSFQISQEQNIETSKAREVLLHSLALFSLRNTTNRNSSEFSTPSLQISNPACV</sequence>
<dbReference type="Proteomes" id="UP001623348">
    <property type="component" value="Unassembled WGS sequence"/>
</dbReference>
<dbReference type="PANTHER" id="PTHR14889:SF2">
    <property type="entry name" value="GENE 6377-RELATED"/>
    <property type="match status" value="1"/>
</dbReference>
<protein>
    <submittedName>
        <fullName evidence="4">TLR adapter interacting with SLC15A4 on the lysosome-like</fullName>
    </submittedName>
</protein>
<dbReference type="Gene3D" id="3.40.30.10">
    <property type="entry name" value="Glutaredoxin"/>
    <property type="match status" value="1"/>
</dbReference>
<evidence type="ECO:0000256" key="2">
    <source>
        <dbReference type="ARBA" id="ARBA00023036"/>
    </source>
</evidence>
<evidence type="ECO:0000256" key="3">
    <source>
        <dbReference type="SAM" id="MobiDB-lite"/>
    </source>
</evidence>
<dbReference type="GO" id="GO:0005634">
    <property type="term" value="C:nucleus"/>
    <property type="evidence" value="ECO:0007669"/>
    <property type="project" value="UniProtKB-ARBA"/>
</dbReference>
<proteinExistence type="inferred from homology"/>
<accession>A0ABC9XDQ7</accession>
<organism evidence="4 5">
    <name type="scientific">Grus japonensis</name>
    <name type="common">Japanese crane</name>
    <name type="synonym">Red-crowned crane</name>
    <dbReference type="NCBI Taxonomy" id="30415"/>
    <lineage>
        <taxon>Eukaryota</taxon>
        <taxon>Metazoa</taxon>
        <taxon>Chordata</taxon>
        <taxon>Craniata</taxon>
        <taxon>Vertebrata</taxon>
        <taxon>Euteleostomi</taxon>
        <taxon>Archelosauria</taxon>
        <taxon>Archosauria</taxon>
        <taxon>Dinosauria</taxon>
        <taxon>Saurischia</taxon>
        <taxon>Theropoda</taxon>
        <taxon>Coelurosauria</taxon>
        <taxon>Aves</taxon>
        <taxon>Neognathae</taxon>
        <taxon>Neoaves</taxon>
        <taxon>Gruiformes</taxon>
        <taxon>Gruidae</taxon>
        <taxon>Grus</taxon>
    </lineage>
</organism>
<dbReference type="PANTHER" id="PTHR14889">
    <property type="entry name" value="RCG36411"/>
    <property type="match status" value="1"/>
</dbReference>
<dbReference type="Pfam" id="PF04908">
    <property type="entry name" value="SH3BGR"/>
    <property type="match status" value="1"/>
</dbReference>